<comment type="caution">
    <text evidence="2">The sequence shown here is derived from an EMBL/GenBank/DDBJ whole genome shotgun (WGS) entry which is preliminary data.</text>
</comment>
<dbReference type="InterPro" id="IPR027266">
    <property type="entry name" value="TrmE/GcvT-like"/>
</dbReference>
<sequence>MGALYEEHLLLGASFLPNDSTGLLAVRSYPCESEKDLVEALRGAVVADLTGTTYALLSGDAAPDLARSALAGRPLSVGEASFEAVLRGDGSVLGAPLVLRTGDHEHVLVDPTPRGEAAVAWLELVRGAGGDEGPLRDCALEDASDMLVPLLCAGRGAGSVVSDYLSQARLPRAGEVASVRLDAIPALLARVPVAGCEAYLLLVPAPSSRAIWRSLLSFAEVSPVGVEAVRELLARSLPWAAALSAEGPVALSRAELEGWGIVRDGDDFVGARGLAS</sequence>
<organism evidence="2 3">
    <name type="scientific">Thermophilibacter provencensis</name>
    <dbReference type="NCBI Taxonomy" id="1852386"/>
    <lineage>
        <taxon>Bacteria</taxon>
        <taxon>Bacillati</taxon>
        <taxon>Actinomycetota</taxon>
        <taxon>Coriobacteriia</taxon>
        <taxon>Coriobacteriales</taxon>
        <taxon>Atopobiaceae</taxon>
        <taxon>Thermophilibacter</taxon>
    </lineage>
</organism>
<dbReference type="EMBL" id="DYWQ01000155">
    <property type="protein sequence ID" value="HJF46117.1"/>
    <property type="molecule type" value="Genomic_DNA"/>
</dbReference>
<dbReference type="SUPFAM" id="SSF103025">
    <property type="entry name" value="Folate-binding domain"/>
    <property type="match status" value="1"/>
</dbReference>
<evidence type="ECO:0000259" key="1">
    <source>
        <dbReference type="Pfam" id="PF01571"/>
    </source>
</evidence>
<accession>A0A921KLW4</accession>
<dbReference type="RefSeq" id="WP_274959684.1">
    <property type="nucleotide sequence ID" value="NZ_DYWQ01000155.1"/>
</dbReference>
<feature type="domain" description="GCVT N-terminal" evidence="1">
    <location>
        <begin position="22"/>
        <end position="232"/>
    </location>
</feature>
<evidence type="ECO:0000313" key="3">
    <source>
        <dbReference type="Proteomes" id="UP000697330"/>
    </source>
</evidence>
<dbReference type="Gene3D" id="3.30.1360.120">
    <property type="entry name" value="Probable tRNA modification gtpase trme, domain 1"/>
    <property type="match status" value="1"/>
</dbReference>
<dbReference type="InterPro" id="IPR006222">
    <property type="entry name" value="GCVT_N"/>
</dbReference>
<proteinExistence type="predicted"/>
<reference evidence="2" key="1">
    <citation type="journal article" date="2021" name="PeerJ">
        <title>Extensive microbial diversity within the chicken gut microbiome revealed by metagenomics and culture.</title>
        <authorList>
            <person name="Gilroy R."/>
            <person name="Ravi A."/>
            <person name="Getino M."/>
            <person name="Pursley I."/>
            <person name="Horton D.L."/>
            <person name="Alikhan N.F."/>
            <person name="Baker D."/>
            <person name="Gharbi K."/>
            <person name="Hall N."/>
            <person name="Watson M."/>
            <person name="Adriaenssens E.M."/>
            <person name="Foster-Nyarko E."/>
            <person name="Jarju S."/>
            <person name="Secka A."/>
            <person name="Antonio M."/>
            <person name="Oren A."/>
            <person name="Chaudhuri R.R."/>
            <person name="La Ragione R."/>
            <person name="Hildebrand F."/>
            <person name="Pallen M.J."/>
        </authorList>
    </citation>
    <scope>NUCLEOTIDE SEQUENCE</scope>
    <source>
        <strain evidence="2">CHK124-7917</strain>
    </source>
</reference>
<gene>
    <name evidence="2" type="ORF">K8U72_10125</name>
</gene>
<dbReference type="AlphaFoldDB" id="A0A921KLW4"/>
<evidence type="ECO:0000313" key="2">
    <source>
        <dbReference type="EMBL" id="HJF46117.1"/>
    </source>
</evidence>
<dbReference type="Pfam" id="PF01571">
    <property type="entry name" value="GCV_T"/>
    <property type="match status" value="1"/>
</dbReference>
<reference evidence="2" key="2">
    <citation type="submission" date="2021-09" db="EMBL/GenBank/DDBJ databases">
        <authorList>
            <person name="Gilroy R."/>
        </authorList>
    </citation>
    <scope>NUCLEOTIDE SEQUENCE</scope>
    <source>
        <strain evidence="2">CHK124-7917</strain>
    </source>
</reference>
<dbReference type="Proteomes" id="UP000697330">
    <property type="component" value="Unassembled WGS sequence"/>
</dbReference>
<name>A0A921KLW4_9ACTN</name>
<protein>
    <recommendedName>
        <fullName evidence="1">GCVT N-terminal domain-containing protein</fullName>
    </recommendedName>
</protein>